<keyword evidence="3" id="KW-1185">Reference proteome</keyword>
<reference evidence="2 3" key="1">
    <citation type="journal article" date="2019" name="Commun. Biol.">
        <title>The bagworm genome reveals a unique fibroin gene that provides high tensile strength.</title>
        <authorList>
            <person name="Kono N."/>
            <person name="Nakamura H."/>
            <person name="Ohtoshi R."/>
            <person name="Tomita M."/>
            <person name="Numata K."/>
            <person name="Arakawa K."/>
        </authorList>
    </citation>
    <scope>NUCLEOTIDE SEQUENCE [LARGE SCALE GENOMIC DNA]</scope>
</reference>
<proteinExistence type="predicted"/>
<accession>A0A4C1ZMD1</accession>
<dbReference type="EMBL" id="BGZK01001875">
    <property type="protein sequence ID" value="GBP87675.1"/>
    <property type="molecule type" value="Genomic_DNA"/>
</dbReference>
<evidence type="ECO:0000313" key="3">
    <source>
        <dbReference type="Proteomes" id="UP000299102"/>
    </source>
</evidence>
<evidence type="ECO:0000313" key="2">
    <source>
        <dbReference type="EMBL" id="GBP87675.1"/>
    </source>
</evidence>
<dbReference type="AlphaFoldDB" id="A0A4C1ZMD1"/>
<feature type="region of interest" description="Disordered" evidence="1">
    <location>
        <begin position="135"/>
        <end position="188"/>
    </location>
</feature>
<gene>
    <name evidence="2" type="ORF">EVAR_38161_1</name>
</gene>
<protein>
    <submittedName>
        <fullName evidence="2">Uncharacterized protein</fullName>
    </submittedName>
</protein>
<comment type="caution">
    <text evidence="2">The sequence shown here is derived from an EMBL/GenBank/DDBJ whole genome shotgun (WGS) entry which is preliminary data.</text>
</comment>
<organism evidence="2 3">
    <name type="scientific">Eumeta variegata</name>
    <name type="common">Bagworm moth</name>
    <name type="synonym">Eumeta japonica</name>
    <dbReference type="NCBI Taxonomy" id="151549"/>
    <lineage>
        <taxon>Eukaryota</taxon>
        <taxon>Metazoa</taxon>
        <taxon>Ecdysozoa</taxon>
        <taxon>Arthropoda</taxon>
        <taxon>Hexapoda</taxon>
        <taxon>Insecta</taxon>
        <taxon>Pterygota</taxon>
        <taxon>Neoptera</taxon>
        <taxon>Endopterygota</taxon>
        <taxon>Lepidoptera</taxon>
        <taxon>Glossata</taxon>
        <taxon>Ditrysia</taxon>
        <taxon>Tineoidea</taxon>
        <taxon>Psychidae</taxon>
        <taxon>Oiketicinae</taxon>
        <taxon>Eumeta</taxon>
    </lineage>
</organism>
<evidence type="ECO:0000256" key="1">
    <source>
        <dbReference type="SAM" id="MobiDB-lite"/>
    </source>
</evidence>
<sequence length="188" mass="20368">MAVRRSAIVTSQRLGDHIKPLVPDGVAALVTAVAWANAGGLTSESDRLKQKRMGSAFFIERTPKKKTRKRRILKRNPIGSIAEHVVSFDRKSECYVKSFRLLFHHAHAAGAAAVTAGRSATRAADASKVSCCDLSHKSRGTWGGAPENQLQRARRRARANPPRVEVSPRPGPRAPRRGASRGAAVPPQ</sequence>
<name>A0A4C1ZMD1_EUMVA</name>
<dbReference type="Proteomes" id="UP000299102">
    <property type="component" value="Unassembled WGS sequence"/>
</dbReference>